<evidence type="ECO:0000313" key="1">
    <source>
        <dbReference type="EMBL" id="RZC16304.1"/>
    </source>
</evidence>
<keyword evidence="2" id="KW-1185">Reference proteome</keyword>
<name>A0A445KZE2_GLYSO</name>
<gene>
    <name evidence="1" type="ORF">D0Y65_009523</name>
</gene>
<reference evidence="1 2" key="1">
    <citation type="submission" date="2018-09" db="EMBL/GenBank/DDBJ databases">
        <title>A high-quality reference genome of wild soybean provides a powerful tool to mine soybean genomes.</title>
        <authorList>
            <person name="Xie M."/>
            <person name="Chung C.Y.L."/>
            <person name="Li M.-W."/>
            <person name="Wong F.-L."/>
            <person name="Chan T.-F."/>
            <person name="Lam H.-M."/>
        </authorList>
    </citation>
    <scope>NUCLEOTIDE SEQUENCE [LARGE SCALE GENOMIC DNA]</scope>
    <source>
        <strain evidence="2">cv. W05</strain>
        <tissue evidence="1">Hypocotyl of etiolated seedlings</tissue>
    </source>
</reference>
<evidence type="ECO:0000313" key="2">
    <source>
        <dbReference type="Proteomes" id="UP000289340"/>
    </source>
</evidence>
<dbReference type="EMBL" id="QZWG01000004">
    <property type="protein sequence ID" value="RZC16304.1"/>
    <property type="molecule type" value="Genomic_DNA"/>
</dbReference>
<protein>
    <submittedName>
        <fullName evidence="1">Uncharacterized protein</fullName>
    </submittedName>
</protein>
<organism evidence="1 2">
    <name type="scientific">Glycine soja</name>
    <name type="common">Wild soybean</name>
    <dbReference type="NCBI Taxonomy" id="3848"/>
    <lineage>
        <taxon>Eukaryota</taxon>
        <taxon>Viridiplantae</taxon>
        <taxon>Streptophyta</taxon>
        <taxon>Embryophyta</taxon>
        <taxon>Tracheophyta</taxon>
        <taxon>Spermatophyta</taxon>
        <taxon>Magnoliopsida</taxon>
        <taxon>eudicotyledons</taxon>
        <taxon>Gunneridae</taxon>
        <taxon>Pentapetalae</taxon>
        <taxon>rosids</taxon>
        <taxon>fabids</taxon>
        <taxon>Fabales</taxon>
        <taxon>Fabaceae</taxon>
        <taxon>Papilionoideae</taxon>
        <taxon>50 kb inversion clade</taxon>
        <taxon>NPAAA clade</taxon>
        <taxon>indigoferoid/millettioid clade</taxon>
        <taxon>Phaseoleae</taxon>
        <taxon>Glycine</taxon>
        <taxon>Glycine subgen. Soja</taxon>
    </lineage>
</organism>
<comment type="caution">
    <text evidence="1">The sequence shown here is derived from an EMBL/GenBank/DDBJ whole genome shotgun (WGS) entry which is preliminary data.</text>
</comment>
<dbReference type="Proteomes" id="UP000289340">
    <property type="component" value="Chromosome 4"/>
</dbReference>
<sequence length="53" mass="5784">MGYSEMVGTKVSLVFLETGYRGMTGTEVSLPLYVTHVIVAVMISNFKLIEVDG</sequence>
<proteinExistence type="predicted"/>
<accession>A0A445KZE2</accession>
<dbReference type="AlphaFoldDB" id="A0A445KZE2"/>